<evidence type="ECO:0000313" key="2">
    <source>
        <dbReference type="Proteomes" id="UP000004315"/>
    </source>
</evidence>
<dbReference type="STRING" id="518637.EUBIFOR_01124"/>
<evidence type="ECO:0000313" key="1">
    <source>
        <dbReference type="EMBL" id="EEC90319.1"/>
    </source>
</evidence>
<dbReference type="AlphaFoldDB" id="B7CAA3"/>
<sequence length="163" mass="19190">MYYQPYNTFKDMNNINFNKPAVVRYNAKSNRKFTKGKLHKAYFIEYWEGERTSLHVRGNDGTITDFNHLEDFEIISDEGNLLNNYEATVQCITHQYDHLICGITFGEEYKAIGKDKNGLLLVMDDSYCCYFYPNMVFKIIDDPYGISEETSVYYNFRGGYNFD</sequence>
<reference evidence="1 2" key="1">
    <citation type="submission" date="2008-11" db="EMBL/GenBank/DDBJ databases">
        <title>Draft genome sequence of Eubacterium biforme (DSM 3989).</title>
        <authorList>
            <person name="Sudarsanam P."/>
            <person name="Ley R."/>
            <person name="Guruge J."/>
            <person name="Turnbaugh P.J."/>
            <person name="Mahowald M."/>
            <person name="Liep D."/>
            <person name="Gordon J."/>
        </authorList>
    </citation>
    <scope>NUCLEOTIDE SEQUENCE [LARGE SCALE GENOMIC DNA]</scope>
    <source>
        <strain evidence="1 2">DSM 3989</strain>
    </source>
</reference>
<accession>B7CAA3</accession>
<keyword evidence="2" id="KW-1185">Reference proteome</keyword>
<dbReference type="HOGENOM" id="CLU_1624860_0_0_9"/>
<dbReference type="Proteomes" id="UP000004315">
    <property type="component" value="Unassembled WGS sequence"/>
</dbReference>
<proteinExistence type="predicted"/>
<organism evidence="1 2">
    <name type="scientific">Holdemanella biformis DSM 3989</name>
    <dbReference type="NCBI Taxonomy" id="518637"/>
    <lineage>
        <taxon>Bacteria</taxon>
        <taxon>Bacillati</taxon>
        <taxon>Bacillota</taxon>
        <taxon>Erysipelotrichia</taxon>
        <taxon>Erysipelotrichales</taxon>
        <taxon>Erysipelotrichaceae</taxon>
        <taxon>Holdemanella</taxon>
    </lineage>
</organism>
<gene>
    <name evidence="1" type="ORF">EUBIFOR_01124</name>
</gene>
<dbReference type="RefSeq" id="WP_003864916.1">
    <property type="nucleotide sequence ID" value="NZ_DS996842.1"/>
</dbReference>
<comment type="caution">
    <text evidence="1">The sequence shown here is derived from an EMBL/GenBank/DDBJ whole genome shotgun (WGS) entry which is preliminary data.</text>
</comment>
<dbReference type="eggNOG" id="ENOG50348AJ">
    <property type="taxonomic scope" value="Bacteria"/>
</dbReference>
<dbReference type="EMBL" id="ABYT01000063">
    <property type="protein sequence ID" value="EEC90319.1"/>
    <property type="molecule type" value="Genomic_DNA"/>
</dbReference>
<name>B7CAA3_9FIRM</name>
<protein>
    <submittedName>
        <fullName evidence="1">Uncharacterized protein</fullName>
    </submittedName>
</protein>